<dbReference type="SUPFAM" id="SSF54862">
    <property type="entry name" value="4Fe-4S ferredoxins"/>
    <property type="match status" value="1"/>
</dbReference>
<evidence type="ECO:0000313" key="9">
    <source>
        <dbReference type="EMBL" id="SKA60984.1"/>
    </source>
</evidence>
<keyword evidence="1" id="KW-0813">Transport</keyword>
<dbReference type="AlphaFoldDB" id="A0A1T4V7R9"/>
<dbReference type="Gene3D" id="3.40.50.360">
    <property type="match status" value="1"/>
</dbReference>
<dbReference type="InterPro" id="IPR050572">
    <property type="entry name" value="Fe-S_Ferredoxin"/>
</dbReference>
<keyword evidence="7" id="KW-0411">Iron-sulfur</keyword>
<evidence type="ECO:0000256" key="4">
    <source>
        <dbReference type="ARBA" id="ARBA00022737"/>
    </source>
</evidence>
<accession>A0A1T4V7R9</accession>
<gene>
    <name evidence="9" type="ORF">SAMN02745111_00325</name>
</gene>
<reference evidence="9 10" key="1">
    <citation type="submission" date="2017-02" db="EMBL/GenBank/DDBJ databases">
        <authorList>
            <person name="Peterson S.W."/>
        </authorList>
    </citation>
    <scope>NUCLEOTIDE SEQUENCE [LARGE SCALE GENOMIC DNA]</scope>
    <source>
        <strain evidence="9 10">ATCC 35992</strain>
    </source>
</reference>
<dbReference type="Pfam" id="PF12724">
    <property type="entry name" value="Flavodoxin_5"/>
    <property type="match status" value="1"/>
</dbReference>
<dbReference type="SUPFAM" id="SSF52218">
    <property type="entry name" value="Flavoproteins"/>
    <property type="match status" value="1"/>
</dbReference>
<dbReference type="EMBL" id="FUXZ01000003">
    <property type="protein sequence ID" value="SKA60984.1"/>
    <property type="molecule type" value="Genomic_DNA"/>
</dbReference>
<dbReference type="RefSeq" id="WP_078765219.1">
    <property type="nucleotide sequence ID" value="NZ_FUXZ01000003.1"/>
</dbReference>
<sequence length="254" mass="28500">MVGVYFSGTGNSRYALEVFCKEYDKDVNIYSIEDDSICENIKDEDMIVFSYPVMYSTVPKILRDFIIDNKELWNNKKVFVIATMGLFSGDGSGMLARLLKKFGAEVVGGLHVQMPDSIGDVKLLKHPLEKNKETIKKSEEKIKTSVVKLKSGSPTKEGLGFFYRMAGLFGQRLYFGHHTKEYSSKLKIDGESCVGCGKCESLCPMNNIKMVDGKAVSNNRCTMCYRCVNNCPKRAITLLGKKVVVQSLIENYLD</sequence>
<dbReference type="PROSITE" id="PS00198">
    <property type="entry name" value="4FE4S_FER_1"/>
    <property type="match status" value="2"/>
</dbReference>
<evidence type="ECO:0000256" key="6">
    <source>
        <dbReference type="ARBA" id="ARBA00023004"/>
    </source>
</evidence>
<feature type="domain" description="4Fe-4S ferredoxin-type" evidence="8">
    <location>
        <begin position="216"/>
        <end position="241"/>
    </location>
</feature>
<keyword evidence="6" id="KW-0408">Iron</keyword>
<keyword evidence="4" id="KW-0677">Repeat</keyword>
<dbReference type="InterPro" id="IPR026816">
    <property type="entry name" value="Flavodoxin_dom"/>
</dbReference>
<evidence type="ECO:0000256" key="5">
    <source>
        <dbReference type="ARBA" id="ARBA00022982"/>
    </source>
</evidence>
<dbReference type="Pfam" id="PF13237">
    <property type="entry name" value="Fer4_10"/>
    <property type="match status" value="1"/>
</dbReference>
<keyword evidence="5" id="KW-0249">Electron transport</keyword>
<dbReference type="GO" id="GO:0051539">
    <property type="term" value="F:4 iron, 4 sulfur cluster binding"/>
    <property type="evidence" value="ECO:0007669"/>
    <property type="project" value="UniProtKB-KW"/>
</dbReference>
<evidence type="ECO:0000313" key="10">
    <source>
        <dbReference type="Proteomes" id="UP000190814"/>
    </source>
</evidence>
<dbReference type="InterPro" id="IPR029039">
    <property type="entry name" value="Flavoprotein-like_sf"/>
</dbReference>
<keyword evidence="10" id="KW-1185">Reference proteome</keyword>
<protein>
    <submittedName>
        <fullName evidence="9">4Fe-4S dicluster domain-containing protein</fullName>
    </submittedName>
</protein>
<dbReference type="InterPro" id="IPR047964">
    <property type="entry name" value="EFR1-like"/>
</dbReference>
<dbReference type="PANTHER" id="PTHR43687:SF6">
    <property type="entry name" value="L-ASPARTATE SEMIALDEHYDE SULFURTRANSFERASE IRON-SULFUR SUBUNIT"/>
    <property type="match status" value="1"/>
</dbReference>
<evidence type="ECO:0000256" key="3">
    <source>
        <dbReference type="ARBA" id="ARBA00022723"/>
    </source>
</evidence>
<evidence type="ECO:0000256" key="7">
    <source>
        <dbReference type="ARBA" id="ARBA00023014"/>
    </source>
</evidence>
<dbReference type="GO" id="GO:0046872">
    <property type="term" value="F:metal ion binding"/>
    <property type="evidence" value="ECO:0007669"/>
    <property type="project" value="UniProtKB-KW"/>
</dbReference>
<evidence type="ECO:0000256" key="2">
    <source>
        <dbReference type="ARBA" id="ARBA00022485"/>
    </source>
</evidence>
<feature type="domain" description="4Fe-4S ferredoxin-type" evidence="8">
    <location>
        <begin position="184"/>
        <end position="213"/>
    </location>
</feature>
<dbReference type="PANTHER" id="PTHR43687">
    <property type="entry name" value="ADENYLYLSULFATE REDUCTASE, BETA SUBUNIT"/>
    <property type="match status" value="1"/>
</dbReference>
<dbReference type="InterPro" id="IPR017900">
    <property type="entry name" value="4Fe4S_Fe_S_CS"/>
</dbReference>
<name>A0A1T4V7R9_9FIRM</name>
<keyword evidence="2" id="KW-0004">4Fe-4S</keyword>
<dbReference type="OrthoDB" id="9813995at2"/>
<dbReference type="Gene3D" id="3.30.70.20">
    <property type="match status" value="1"/>
</dbReference>
<dbReference type="STRING" id="39495.SAMN02745111_00325"/>
<dbReference type="NCBIfam" id="NF038196">
    <property type="entry name" value="ferrodoxin_EFR1"/>
    <property type="match status" value="1"/>
</dbReference>
<dbReference type="PROSITE" id="PS51379">
    <property type="entry name" value="4FE4S_FER_2"/>
    <property type="match status" value="2"/>
</dbReference>
<evidence type="ECO:0000256" key="1">
    <source>
        <dbReference type="ARBA" id="ARBA00022448"/>
    </source>
</evidence>
<dbReference type="InterPro" id="IPR017896">
    <property type="entry name" value="4Fe4S_Fe-S-bd"/>
</dbReference>
<organism evidence="9 10">
    <name type="scientific">Eubacterium uniforme</name>
    <dbReference type="NCBI Taxonomy" id="39495"/>
    <lineage>
        <taxon>Bacteria</taxon>
        <taxon>Bacillati</taxon>
        <taxon>Bacillota</taxon>
        <taxon>Clostridia</taxon>
        <taxon>Eubacteriales</taxon>
        <taxon>Eubacteriaceae</taxon>
        <taxon>Eubacterium</taxon>
    </lineage>
</organism>
<proteinExistence type="predicted"/>
<dbReference type="Proteomes" id="UP000190814">
    <property type="component" value="Unassembled WGS sequence"/>
</dbReference>
<evidence type="ECO:0000259" key="8">
    <source>
        <dbReference type="PROSITE" id="PS51379"/>
    </source>
</evidence>
<keyword evidence="3" id="KW-0479">Metal-binding</keyword>